<feature type="compositionally biased region" description="Basic and acidic residues" evidence="8">
    <location>
        <begin position="515"/>
        <end position="534"/>
    </location>
</feature>
<evidence type="ECO:0000256" key="7">
    <source>
        <dbReference type="ARBA" id="ARBA00023136"/>
    </source>
</evidence>
<feature type="transmembrane region" description="Helical" evidence="9">
    <location>
        <begin position="89"/>
        <end position="110"/>
    </location>
</feature>
<evidence type="ECO:0000256" key="1">
    <source>
        <dbReference type="ARBA" id="ARBA00004651"/>
    </source>
</evidence>
<reference evidence="10 11" key="1">
    <citation type="submission" date="2014-03" db="EMBL/GenBank/DDBJ databases">
        <title>Genomics of Bifidobacteria.</title>
        <authorList>
            <person name="Ventura M."/>
            <person name="Milani C."/>
            <person name="Lugli G.A."/>
        </authorList>
    </citation>
    <scope>NUCLEOTIDE SEQUENCE [LARGE SCALE GENOMIC DNA]</scope>
    <source>
        <strain evidence="10 11">LMG 21395</strain>
    </source>
</reference>
<dbReference type="Pfam" id="PF01594">
    <property type="entry name" value="AI-2E_transport"/>
    <property type="match status" value="1"/>
</dbReference>
<dbReference type="InterPro" id="IPR002549">
    <property type="entry name" value="AI-2E-like"/>
</dbReference>
<dbReference type="GO" id="GO:0005886">
    <property type="term" value="C:plasma membrane"/>
    <property type="evidence" value="ECO:0007669"/>
    <property type="project" value="UniProtKB-SubCell"/>
</dbReference>
<comment type="caution">
    <text evidence="10">The sequence shown here is derived from an EMBL/GenBank/DDBJ whole genome shotgun (WGS) entry which is preliminary data.</text>
</comment>
<feature type="transmembrane region" description="Helical" evidence="9">
    <location>
        <begin position="232"/>
        <end position="254"/>
    </location>
</feature>
<keyword evidence="6 9" id="KW-1133">Transmembrane helix</keyword>
<protein>
    <submittedName>
        <fullName evidence="10">Putative permease</fullName>
    </submittedName>
</protein>
<dbReference type="Proteomes" id="UP000029003">
    <property type="component" value="Unassembled WGS sequence"/>
</dbReference>
<name>A0A087E6H3_9BIFI</name>
<evidence type="ECO:0000256" key="6">
    <source>
        <dbReference type="ARBA" id="ARBA00022989"/>
    </source>
</evidence>
<evidence type="ECO:0000256" key="4">
    <source>
        <dbReference type="ARBA" id="ARBA00022475"/>
    </source>
</evidence>
<dbReference type="RefSeq" id="WP_029575892.1">
    <property type="nucleotide sequence ID" value="NZ_JGZT01000005.1"/>
</dbReference>
<comment type="similarity">
    <text evidence="2">Belongs to the autoinducer-2 exporter (AI-2E) (TC 2.A.86) family.</text>
</comment>
<feature type="compositionally biased region" description="Basic and acidic residues" evidence="8">
    <location>
        <begin position="453"/>
        <end position="477"/>
    </location>
</feature>
<evidence type="ECO:0000256" key="8">
    <source>
        <dbReference type="SAM" id="MobiDB-lite"/>
    </source>
</evidence>
<dbReference type="EMBL" id="JGZT01000005">
    <property type="protein sequence ID" value="KFJ03374.1"/>
    <property type="molecule type" value="Genomic_DNA"/>
</dbReference>
<keyword evidence="4" id="KW-1003">Cell membrane</keyword>
<accession>A0A087E6H3</accession>
<keyword evidence="7 9" id="KW-0472">Membrane</keyword>
<dbReference type="PANTHER" id="PTHR21716:SF53">
    <property type="entry name" value="PERMEASE PERM-RELATED"/>
    <property type="match status" value="1"/>
</dbReference>
<evidence type="ECO:0000256" key="2">
    <source>
        <dbReference type="ARBA" id="ARBA00009773"/>
    </source>
</evidence>
<sequence length="534" mass="58928">MSQQEEPQIDLASVFPQKGDPRRPPEWWGRGLFYAVIAVFLAVFVWNSWGKIDTIVLDVVVSVFIALAIEPLVIRLIRHGWKRGAASAVSLIGVGVIVVALMVLFGNMFVQQVISMVQSVPAYYDQITDFVSKEFDFQLPQMENLGNEVMKNLKTSWLTDVAGQAYNTTVGLFGFLFNLLTVLMVTYYVSAAGPRVRRSLCQWLGPSTQRRFLFAWTVVQDQISGFLFSRTILAAINATCTAIFLDVIHVPYWLPLALFCGLTSQFVPTIGTYLGGALPVIFAWASHGPTYAVIVVVFIVVYQQIENLILSPKISQRTMDLNPAIAFLCVLIFGSLFGALGAFLALPITASLQAIFRACTKRYDLIDSPLMNDPEPKKKSKVVEGAEAFSEHVIKPMSERMPRVAQSSGSHVPVGEELRELQEQMYRHTSEATPGDDVPTVAIPKGVISPEAKPLKGTDETEDHQHGVHGEPNRDVDAAPEAHAAPEVSQASETPEMREATGVPKSAKTLGNPESPHRAQERAQADDNPRKKWH</sequence>
<feature type="transmembrane region" description="Helical" evidence="9">
    <location>
        <begin position="55"/>
        <end position="77"/>
    </location>
</feature>
<feature type="transmembrane region" description="Helical" evidence="9">
    <location>
        <begin position="170"/>
        <end position="189"/>
    </location>
</feature>
<organism evidence="10 11">
    <name type="scientific">Bifidobacterium thermacidophilum subsp. thermacidophilum</name>
    <dbReference type="NCBI Taxonomy" id="79262"/>
    <lineage>
        <taxon>Bacteria</taxon>
        <taxon>Bacillati</taxon>
        <taxon>Actinomycetota</taxon>
        <taxon>Actinomycetes</taxon>
        <taxon>Bifidobacteriales</taxon>
        <taxon>Bifidobacteriaceae</taxon>
        <taxon>Bifidobacterium</taxon>
    </lineage>
</organism>
<evidence type="ECO:0000313" key="11">
    <source>
        <dbReference type="Proteomes" id="UP000029003"/>
    </source>
</evidence>
<dbReference type="AlphaFoldDB" id="A0A087E6H3"/>
<feature type="transmembrane region" description="Helical" evidence="9">
    <location>
        <begin position="31"/>
        <end position="49"/>
    </location>
</feature>
<evidence type="ECO:0000256" key="5">
    <source>
        <dbReference type="ARBA" id="ARBA00022692"/>
    </source>
</evidence>
<feature type="transmembrane region" description="Helical" evidence="9">
    <location>
        <begin position="323"/>
        <end position="346"/>
    </location>
</feature>
<comment type="subcellular location">
    <subcellularLocation>
        <location evidence="1">Cell membrane</location>
        <topology evidence="1">Multi-pass membrane protein</topology>
    </subcellularLocation>
</comment>
<proteinExistence type="inferred from homology"/>
<keyword evidence="3" id="KW-0813">Transport</keyword>
<feature type="transmembrane region" description="Helical" evidence="9">
    <location>
        <begin position="274"/>
        <end position="302"/>
    </location>
</feature>
<gene>
    <name evidence="10" type="ORF">THER5_0832</name>
</gene>
<evidence type="ECO:0000313" key="10">
    <source>
        <dbReference type="EMBL" id="KFJ03374.1"/>
    </source>
</evidence>
<evidence type="ECO:0000256" key="9">
    <source>
        <dbReference type="SAM" id="Phobius"/>
    </source>
</evidence>
<keyword evidence="5 9" id="KW-0812">Transmembrane</keyword>
<feature type="region of interest" description="Disordered" evidence="8">
    <location>
        <begin position="449"/>
        <end position="534"/>
    </location>
</feature>
<dbReference type="PANTHER" id="PTHR21716">
    <property type="entry name" value="TRANSMEMBRANE PROTEIN"/>
    <property type="match status" value="1"/>
</dbReference>
<evidence type="ECO:0000256" key="3">
    <source>
        <dbReference type="ARBA" id="ARBA00022448"/>
    </source>
</evidence>
<dbReference type="OrthoDB" id="5242074at2"/>
<dbReference type="GO" id="GO:0055085">
    <property type="term" value="P:transmembrane transport"/>
    <property type="evidence" value="ECO:0007669"/>
    <property type="project" value="TreeGrafter"/>
</dbReference>